<dbReference type="CDD" id="cd00093">
    <property type="entry name" value="HTH_XRE"/>
    <property type="match status" value="1"/>
</dbReference>
<comment type="caution">
    <text evidence="3">The sequence shown here is derived from an EMBL/GenBank/DDBJ whole genome shotgun (WGS) entry which is preliminary data.</text>
</comment>
<reference evidence="3 4" key="1">
    <citation type="submission" date="2022-03" db="EMBL/GenBank/DDBJ databases">
        <title>Sinomonas sp. isolated from a soil.</title>
        <authorList>
            <person name="Han J."/>
            <person name="Kim D.-U."/>
        </authorList>
    </citation>
    <scope>NUCLEOTIDE SEQUENCE [LARGE SCALE GENOMIC DNA]</scope>
    <source>
        <strain evidence="3 4">5-5</strain>
    </source>
</reference>
<dbReference type="RefSeq" id="WP_241055625.1">
    <property type="nucleotide sequence ID" value="NZ_JAKZBV010000001.1"/>
</dbReference>
<dbReference type="Gene3D" id="1.10.260.40">
    <property type="entry name" value="lambda repressor-like DNA-binding domains"/>
    <property type="match status" value="1"/>
</dbReference>
<feature type="domain" description="HTH cro/C1-type" evidence="2">
    <location>
        <begin position="10"/>
        <end position="83"/>
    </location>
</feature>
<evidence type="ECO:0000259" key="2">
    <source>
        <dbReference type="SMART" id="SM00530"/>
    </source>
</evidence>
<feature type="region of interest" description="Disordered" evidence="1">
    <location>
        <begin position="294"/>
        <end position="328"/>
    </location>
</feature>
<dbReference type="SUPFAM" id="SSF47413">
    <property type="entry name" value="lambda repressor-like DNA-binding domains"/>
    <property type="match status" value="1"/>
</dbReference>
<accession>A0ABS9U581</accession>
<dbReference type="InterPro" id="IPR010982">
    <property type="entry name" value="Lambda_DNA-bd_dom_sf"/>
</dbReference>
<name>A0ABS9U581_9MICC</name>
<dbReference type="Proteomes" id="UP001202922">
    <property type="component" value="Unassembled WGS sequence"/>
</dbReference>
<protein>
    <submittedName>
        <fullName evidence="3">Helix-turn-helix transcriptional regulator</fullName>
    </submittedName>
</protein>
<dbReference type="Gene3D" id="3.30.450.180">
    <property type="match status" value="1"/>
</dbReference>
<feature type="compositionally biased region" description="Polar residues" evidence="1">
    <location>
        <begin position="301"/>
        <end position="314"/>
    </location>
</feature>
<gene>
    <name evidence="3" type="ORF">L0M17_17145</name>
</gene>
<organism evidence="3 4">
    <name type="scientific">Sinomonas terrae</name>
    <dbReference type="NCBI Taxonomy" id="2908838"/>
    <lineage>
        <taxon>Bacteria</taxon>
        <taxon>Bacillati</taxon>
        <taxon>Actinomycetota</taxon>
        <taxon>Actinomycetes</taxon>
        <taxon>Micrococcales</taxon>
        <taxon>Micrococcaceae</taxon>
        <taxon>Sinomonas</taxon>
    </lineage>
</organism>
<proteinExistence type="predicted"/>
<dbReference type="Pfam" id="PF17765">
    <property type="entry name" value="MLTR_LBD"/>
    <property type="match status" value="1"/>
</dbReference>
<keyword evidence="4" id="KW-1185">Reference proteome</keyword>
<dbReference type="InterPro" id="IPR001387">
    <property type="entry name" value="Cro/C1-type_HTH"/>
</dbReference>
<dbReference type="EMBL" id="JAKZBV010000001">
    <property type="protein sequence ID" value="MCH6471677.1"/>
    <property type="molecule type" value="Genomic_DNA"/>
</dbReference>
<dbReference type="Pfam" id="PF13560">
    <property type="entry name" value="HTH_31"/>
    <property type="match status" value="1"/>
</dbReference>
<dbReference type="PANTHER" id="PTHR35010">
    <property type="entry name" value="BLL4672 PROTEIN-RELATED"/>
    <property type="match status" value="1"/>
</dbReference>
<dbReference type="InterPro" id="IPR041413">
    <property type="entry name" value="MLTR_LBD"/>
</dbReference>
<evidence type="ECO:0000313" key="4">
    <source>
        <dbReference type="Proteomes" id="UP001202922"/>
    </source>
</evidence>
<sequence>MGQSAEFGRFLKAMRSRLTPEQVGIAATAGGRRVPGLRREEIALLADVSTDYYTRLEQGRNIHPSRAVLDSVARALRLDAAERAHMMDLLEHCANSQRSPLAAQGVRPALRQLLDAVGTVPALILGRRTDVLGGNRLAFLLLADFPSMPVHERNLTRWIILDPRARELFSDWAAVAAEATGALRVDIGRHPSDLQANQLVGELAVQSEHFRQWWAGHRVVTEHAGTIRMRHPIVGDLELNFEDLAPRDDPDQTLRLFSAKPGSPSADSLSMLGSYGAEERLGAEAPLGAAKALGGAKSFSVPPSSTTDPAQVTTRGDEGHSPARRGLS</sequence>
<dbReference type="SMART" id="SM00530">
    <property type="entry name" value="HTH_XRE"/>
    <property type="match status" value="1"/>
</dbReference>
<dbReference type="PANTHER" id="PTHR35010:SF2">
    <property type="entry name" value="BLL4672 PROTEIN"/>
    <property type="match status" value="1"/>
</dbReference>
<evidence type="ECO:0000313" key="3">
    <source>
        <dbReference type="EMBL" id="MCH6471677.1"/>
    </source>
</evidence>
<evidence type="ECO:0000256" key="1">
    <source>
        <dbReference type="SAM" id="MobiDB-lite"/>
    </source>
</evidence>